<dbReference type="OrthoDB" id="5980716at2759"/>
<protein>
    <submittedName>
        <fullName evidence="3">HEAT repeat-containing protein 4</fullName>
    </submittedName>
</protein>
<dbReference type="InterPro" id="IPR016024">
    <property type="entry name" value="ARM-type_fold"/>
</dbReference>
<dbReference type="PANTHER" id="PTHR12697:SF20">
    <property type="entry name" value="HEAT REPEAT-CONTAINING PROTEIN 4"/>
    <property type="match status" value="1"/>
</dbReference>
<proteinExistence type="predicted"/>
<dbReference type="Proteomes" id="UP000504632">
    <property type="component" value="Chromosome 1"/>
</dbReference>
<dbReference type="InParanoid" id="A0A6J2WBR0"/>
<dbReference type="RefSeq" id="XP_030641668.1">
    <property type="nucleotide sequence ID" value="XM_030785808.1"/>
</dbReference>
<name>A0A6J2WBR0_CHACN</name>
<dbReference type="Pfam" id="PF13646">
    <property type="entry name" value="HEAT_2"/>
    <property type="match status" value="1"/>
</dbReference>
<keyword evidence="2" id="KW-1185">Reference proteome</keyword>
<feature type="region of interest" description="Disordered" evidence="1">
    <location>
        <begin position="259"/>
        <end position="285"/>
    </location>
</feature>
<sequence>TNEHLKSLNRSLNDREKRLYRQFLHDASEDLSFSEDVMWERGAGSVHDSKAHFRWLFRATGPLGPLSRRKIQRDGAHRQPHKKSREMAPLHPSLQITCIIPLTPKDCFTLLSHQETTSDVNRTTGQRRVSLISSDLKEIFTENWEDWTNDSYWDKSAVKTLISTTVQSKQTPRQNDLARVSEPEKKEDIGVDEFGHHPSASAESDAMQSSRATMSLLEYYGQHNLNPRSGARVSHTKNDRTGRMKTGSHRWVNVPAKADHAAETTPEPADHGRKEMKVPKQRHGYEPMSEKALIHNAMEEWRNAWKIKCCWQSATIGGLRSALTDLHSYVRLQAIVSCALGAVNRPGQELGLDRAGESVCKKGRSWKMEAVPPELKPLLLSALNDPVKQVQVAAAVCQYAAGMPNDRAREILRDAILQDSVGTGADSCVAAQCLAMEGDAGQEVIQRLVSQHFFSDSRLGQTQTATLLSNISSKATLVRSLLAEKLNCTSWRTRLLACGTIALLKCSINKDVVNKLIFLMWNDLRAEVRQVAAQALLKLGMDAELYNELRAKLEDGPNSLRVEALILIGQLRIMKAKLLSLFLNCFKDVCMAVRHQACLTAETLEMKHPVVLKRLTELMQNDFSGQVKAAAIQALGKIGQLSSTLQELLLRALDSEGEPRVRTAACQAIKSLHVKGPELERLLLERFELETNPVVRRHIKELIKSSGYSPEGDSARTLNIKNQVRDGPSRKHATQ</sequence>
<evidence type="ECO:0000313" key="2">
    <source>
        <dbReference type="Proteomes" id="UP000504632"/>
    </source>
</evidence>
<reference evidence="3" key="1">
    <citation type="submission" date="2025-08" db="UniProtKB">
        <authorList>
            <consortium name="RefSeq"/>
        </authorList>
    </citation>
    <scope>IDENTIFICATION</scope>
</reference>
<dbReference type="PANTHER" id="PTHR12697">
    <property type="entry name" value="PBS LYASE HEAT-LIKE PROTEIN"/>
    <property type="match status" value="1"/>
</dbReference>
<dbReference type="Gene3D" id="1.25.10.10">
    <property type="entry name" value="Leucine-rich Repeat Variant"/>
    <property type="match status" value="2"/>
</dbReference>
<feature type="region of interest" description="Disordered" evidence="1">
    <location>
        <begin position="706"/>
        <end position="735"/>
    </location>
</feature>
<dbReference type="SUPFAM" id="SSF48371">
    <property type="entry name" value="ARM repeat"/>
    <property type="match status" value="1"/>
</dbReference>
<dbReference type="CTD" id="399671"/>
<evidence type="ECO:0000256" key="1">
    <source>
        <dbReference type="SAM" id="MobiDB-lite"/>
    </source>
</evidence>
<dbReference type="GeneID" id="115822127"/>
<dbReference type="GO" id="GO:0016491">
    <property type="term" value="F:oxidoreductase activity"/>
    <property type="evidence" value="ECO:0007669"/>
    <property type="project" value="TreeGrafter"/>
</dbReference>
<dbReference type="AlphaFoldDB" id="A0A6J2WBR0"/>
<dbReference type="InterPro" id="IPR011989">
    <property type="entry name" value="ARM-like"/>
</dbReference>
<gene>
    <name evidence="3" type="primary">heatr4</name>
</gene>
<feature type="region of interest" description="Disordered" evidence="1">
    <location>
        <begin position="166"/>
        <end position="185"/>
    </location>
</feature>
<evidence type="ECO:0000313" key="3">
    <source>
        <dbReference type="RefSeq" id="XP_030641668.1"/>
    </source>
</evidence>
<feature type="region of interest" description="Disordered" evidence="1">
    <location>
        <begin position="225"/>
        <end position="245"/>
    </location>
</feature>
<organism evidence="2 3">
    <name type="scientific">Chanos chanos</name>
    <name type="common">Milkfish</name>
    <name type="synonym">Mugil chanos</name>
    <dbReference type="NCBI Taxonomy" id="29144"/>
    <lineage>
        <taxon>Eukaryota</taxon>
        <taxon>Metazoa</taxon>
        <taxon>Chordata</taxon>
        <taxon>Craniata</taxon>
        <taxon>Vertebrata</taxon>
        <taxon>Euteleostomi</taxon>
        <taxon>Actinopterygii</taxon>
        <taxon>Neopterygii</taxon>
        <taxon>Teleostei</taxon>
        <taxon>Ostariophysi</taxon>
        <taxon>Gonorynchiformes</taxon>
        <taxon>Chanidae</taxon>
        <taxon>Chanos</taxon>
    </lineage>
</organism>
<accession>A0A6J2WBR0</accession>
<feature type="non-terminal residue" evidence="3">
    <location>
        <position position="1"/>
    </location>
</feature>